<evidence type="ECO:0008006" key="4">
    <source>
        <dbReference type="Google" id="ProtNLM"/>
    </source>
</evidence>
<protein>
    <recommendedName>
        <fullName evidence="4">TraB family protein</fullName>
    </recommendedName>
</protein>
<gene>
    <name evidence="2" type="ORF">SAMN05421819_0180</name>
</gene>
<evidence type="ECO:0000313" key="2">
    <source>
        <dbReference type="EMBL" id="SEF49305.1"/>
    </source>
</evidence>
<reference evidence="2 3" key="1">
    <citation type="submission" date="2016-10" db="EMBL/GenBank/DDBJ databases">
        <authorList>
            <person name="de Groot N.N."/>
        </authorList>
    </citation>
    <scope>NUCLEOTIDE SEQUENCE [LARGE SCALE GENOMIC DNA]</scope>
    <source>
        <strain evidence="2 3">DSM 22489</strain>
    </source>
</reference>
<keyword evidence="1" id="KW-0732">Signal</keyword>
<dbReference type="AlphaFoldDB" id="A0A1H5SFN1"/>
<dbReference type="Pfam" id="PF18950">
    <property type="entry name" value="DUF5694"/>
    <property type="match status" value="1"/>
</dbReference>
<proteinExistence type="predicted"/>
<name>A0A1H5SFN1_9BACT</name>
<accession>A0A1H5SFN1</accession>
<feature type="chain" id="PRO_5009283980" description="TraB family protein" evidence="1">
    <location>
        <begin position="22"/>
        <end position="273"/>
    </location>
</feature>
<dbReference type="InterPro" id="IPR043749">
    <property type="entry name" value="DUF5694"/>
</dbReference>
<evidence type="ECO:0000313" key="3">
    <source>
        <dbReference type="Proteomes" id="UP000236728"/>
    </source>
</evidence>
<feature type="signal peptide" evidence="1">
    <location>
        <begin position="1"/>
        <end position="21"/>
    </location>
</feature>
<sequence length="273" mass="30094">MRYAAIMNWMGLSVACVCAHAALAQKPAEPQQPAVRVMVVGVFHMSNPGHDLHNLKVDDVLSAPMQKQIEQVNAGMSRFRPTVVMAEWPEKQADERYSQFLAGTLPPSRNEVVQLGFRLAKSAGLQRVEGIDADGEFPYEAVQKFAETHGQADVLARANAAIQAKVDRQAKILSGQGVGATLRFLNDPVLLRDDNAFYREMLRVGSGTDQPGAELLTAWYHRNFLICSNLIQHTKPGDRVVVFYGAGHAFLLRQCVAETPGFELVEPNGFLPR</sequence>
<dbReference type="Proteomes" id="UP000236728">
    <property type="component" value="Unassembled WGS sequence"/>
</dbReference>
<dbReference type="PROSITE" id="PS51257">
    <property type="entry name" value="PROKAR_LIPOPROTEIN"/>
    <property type="match status" value="1"/>
</dbReference>
<evidence type="ECO:0000256" key="1">
    <source>
        <dbReference type="SAM" id="SignalP"/>
    </source>
</evidence>
<organism evidence="2 3">
    <name type="scientific">Bryocella elongata</name>
    <dbReference type="NCBI Taxonomy" id="863522"/>
    <lineage>
        <taxon>Bacteria</taxon>
        <taxon>Pseudomonadati</taxon>
        <taxon>Acidobacteriota</taxon>
        <taxon>Terriglobia</taxon>
        <taxon>Terriglobales</taxon>
        <taxon>Acidobacteriaceae</taxon>
        <taxon>Bryocella</taxon>
    </lineage>
</organism>
<keyword evidence="3" id="KW-1185">Reference proteome</keyword>
<dbReference type="EMBL" id="FNVA01000001">
    <property type="protein sequence ID" value="SEF49305.1"/>
    <property type="molecule type" value="Genomic_DNA"/>
</dbReference>